<keyword evidence="2" id="KW-0677">Repeat</keyword>
<name>A0A8C2HGG8_CYPCA</name>
<feature type="domain" description="SRCR" evidence="6">
    <location>
        <begin position="332"/>
        <end position="432"/>
    </location>
</feature>
<feature type="disulfide bond" evidence="5">
    <location>
        <begin position="357"/>
        <end position="421"/>
    </location>
</feature>
<dbReference type="InterPro" id="IPR001190">
    <property type="entry name" value="SRCR"/>
</dbReference>
<dbReference type="Proteomes" id="UP000694701">
    <property type="component" value="Unplaced"/>
</dbReference>
<evidence type="ECO:0000256" key="4">
    <source>
        <dbReference type="ARBA" id="ARBA00023180"/>
    </source>
</evidence>
<feature type="disulfide bond" evidence="5">
    <location>
        <begin position="401"/>
        <end position="411"/>
    </location>
</feature>
<dbReference type="InterPro" id="IPR036772">
    <property type="entry name" value="SRCR-like_dom_sf"/>
</dbReference>
<feature type="disulfide bond" evidence="5">
    <location>
        <begin position="370"/>
        <end position="431"/>
    </location>
</feature>
<feature type="disulfide bond" evidence="5">
    <location>
        <begin position="141"/>
        <end position="205"/>
    </location>
</feature>
<evidence type="ECO:0000259" key="6">
    <source>
        <dbReference type="PROSITE" id="PS50287"/>
    </source>
</evidence>
<feature type="disulfide bond" evidence="5">
    <location>
        <begin position="38"/>
        <end position="102"/>
    </location>
</feature>
<feature type="domain" description="SRCR" evidence="6">
    <location>
        <begin position="13"/>
        <end position="113"/>
    </location>
</feature>
<reference evidence="7" key="1">
    <citation type="submission" date="2025-08" db="UniProtKB">
        <authorList>
            <consortium name="Ensembl"/>
        </authorList>
    </citation>
    <scope>IDENTIFICATION</scope>
</reference>
<feature type="domain" description="SRCR" evidence="6">
    <location>
        <begin position="116"/>
        <end position="216"/>
    </location>
</feature>
<keyword evidence="4" id="KW-0325">Glycoprotein</keyword>
<feature type="disulfide bond" evidence="5">
    <location>
        <begin position="185"/>
        <end position="195"/>
    </location>
</feature>
<dbReference type="GO" id="GO:0031638">
    <property type="term" value="P:zymogen activation"/>
    <property type="evidence" value="ECO:0007669"/>
    <property type="project" value="TreeGrafter"/>
</dbReference>
<dbReference type="PROSITE" id="PS50287">
    <property type="entry name" value="SRCR_2"/>
    <property type="match status" value="4"/>
</dbReference>
<dbReference type="Pfam" id="PF00530">
    <property type="entry name" value="SRCR"/>
    <property type="match status" value="4"/>
</dbReference>
<dbReference type="FunFam" id="3.10.250.10:FF:000006">
    <property type="entry name" value="neurotrypsin isoform X2"/>
    <property type="match status" value="4"/>
</dbReference>
<organism evidence="7 8">
    <name type="scientific">Cyprinus carpio</name>
    <name type="common">Common carp</name>
    <dbReference type="NCBI Taxonomy" id="7962"/>
    <lineage>
        <taxon>Eukaryota</taxon>
        <taxon>Metazoa</taxon>
        <taxon>Chordata</taxon>
        <taxon>Craniata</taxon>
        <taxon>Vertebrata</taxon>
        <taxon>Euteleostomi</taxon>
        <taxon>Actinopterygii</taxon>
        <taxon>Neopterygii</taxon>
        <taxon>Teleostei</taxon>
        <taxon>Ostariophysi</taxon>
        <taxon>Cypriniformes</taxon>
        <taxon>Cyprinidae</taxon>
        <taxon>Cyprininae</taxon>
        <taxon>Cyprinus</taxon>
    </lineage>
</organism>
<dbReference type="Ensembl" id="ENSCCRT00020047503.1">
    <property type="protein sequence ID" value="ENSCCRP00020043531.1"/>
    <property type="gene ID" value="ENSCCRG00020019323.1"/>
</dbReference>
<evidence type="ECO:0000256" key="1">
    <source>
        <dbReference type="ARBA" id="ARBA00022729"/>
    </source>
</evidence>
<feature type="disulfide bond" evidence="5">
    <location>
        <begin position="51"/>
        <end position="112"/>
    </location>
</feature>
<evidence type="ECO:0000256" key="2">
    <source>
        <dbReference type="ARBA" id="ARBA00022737"/>
    </source>
</evidence>
<dbReference type="PRINTS" id="PR00258">
    <property type="entry name" value="SPERACTRCPTR"/>
</dbReference>
<feature type="domain" description="SRCR" evidence="6">
    <location>
        <begin position="230"/>
        <end position="330"/>
    </location>
</feature>
<dbReference type="SUPFAM" id="SSF56487">
    <property type="entry name" value="SRCR-like"/>
    <property type="match status" value="4"/>
</dbReference>
<keyword evidence="3 5" id="KW-1015">Disulfide bond</keyword>
<feature type="disulfide bond" evidence="5">
    <location>
        <begin position="82"/>
        <end position="92"/>
    </location>
</feature>
<accession>A0A8C2HGG8</accession>
<protein>
    <recommendedName>
        <fullName evidence="6">SRCR domain-containing protein</fullName>
    </recommendedName>
</protein>
<dbReference type="PANTHER" id="PTHR48071">
    <property type="entry name" value="SRCR DOMAIN-CONTAINING PROTEIN"/>
    <property type="match status" value="1"/>
</dbReference>
<feature type="disulfide bond" evidence="5">
    <location>
        <begin position="299"/>
        <end position="309"/>
    </location>
</feature>
<dbReference type="AlphaFoldDB" id="A0A8C2HGG8"/>
<sequence length="437" mass="46257">MPSLFSLQVYYNIRLVNGDNNCSGRVEIFYDGMWGTVCDDGWDINDATVLCRQLRCGKADSAHESAHFGQGSGQIWLDDVGCTGHETSLTQCSHSSVGTHNCGHSEDAGVVCIQDTRLVNGVDSCCGRVEIYHNGQWGTVCDDNWDMTNAAVVCRQLECGSAISALHNAAFGQGSGSVWLDDVKCLGSEGSLTQCSHSELGTHDCNHGEDAGVVCSGNISHQSSGPYTDTRLVNGVDSCCGRVEIYHNGQWGTVCDDNWDMTNAAVVCRQLECGSAISALHNAAFGQGSGSVWLDDVKCLGSEGSLTQCSHSELGTHDCNHGEDAGVVCSDTRLVNGVDSCCGRVEIYHNGQWGTVCDDNWDMTNAAVVCRQLECGSAISALHNAAFGQGSGSVWLDDVKCLGSEGSLTQCSHSELGTHDCNHGEDAGVVCSGKLNL</sequence>
<evidence type="ECO:0000313" key="7">
    <source>
        <dbReference type="Ensembl" id="ENSCCRP00020043531.1"/>
    </source>
</evidence>
<feature type="disulfide bond" evidence="5">
    <location>
        <begin position="255"/>
        <end position="319"/>
    </location>
</feature>
<dbReference type="SMART" id="SM00202">
    <property type="entry name" value="SR"/>
    <property type="match status" value="4"/>
</dbReference>
<evidence type="ECO:0000256" key="5">
    <source>
        <dbReference type="PROSITE-ProRule" id="PRU00196"/>
    </source>
</evidence>
<proteinExistence type="predicted"/>
<dbReference type="PANTHER" id="PTHR48071:SF27">
    <property type="entry name" value="SCAVENGER RECEPTOR CYSTEINE-RICH TYPE 1 PROTEIN M130-LIKE"/>
    <property type="match status" value="1"/>
</dbReference>
<evidence type="ECO:0000256" key="3">
    <source>
        <dbReference type="ARBA" id="ARBA00023157"/>
    </source>
</evidence>
<dbReference type="GO" id="GO:0004252">
    <property type="term" value="F:serine-type endopeptidase activity"/>
    <property type="evidence" value="ECO:0007669"/>
    <property type="project" value="TreeGrafter"/>
</dbReference>
<feature type="disulfide bond" evidence="5">
    <location>
        <begin position="154"/>
        <end position="215"/>
    </location>
</feature>
<dbReference type="Gene3D" id="3.10.250.10">
    <property type="entry name" value="SRCR-like domain"/>
    <property type="match status" value="4"/>
</dbReference>
<evidence type="ECO:0000313" key="8">
    <source>
        <dbReference type="Proteomes" id="UP000694701"/>
    </source>
</evidence>
<feature type="disulfide bond" evidence="5">
    <location>
        <begin position="268"/>
        <end position="329"/>
    </location>
</feature>
<dbReference type="GO" id="GO:0005886">
    <property type="term" value="C:plasma membrane"/>
    <property type="evidence" value="ECO:0007669"/>
    <property type="project" value="TreeGrafter"/>
</dbReference>
<keyword evidence="1" id="KW-0732">Signal</keyword>